<keyword evidence="4" id="KW-0808">Transferase</keyword>
<proteinExistence type="predicted"/>
<comment type="subcellular location">
    <subcellularLocation>
        <location evidence="1">Cell inner membrane</location>
    </subcellularLocation>
</comment>
<feature type="region of interest" description="Disordered" evidence="7">
    <location>
        <begin position="344"/>
        <end position="444"/>
    </location>
</feature>
<evidence type="ECO:0008006" key="10">
    <source>
        <dbReference type="Google" id="ProtNLM"/>
    </source>
</evidence>
<dbReference type="NCBIfam" id="NF005919">
    <property type="entry name" value="PRK07920.1"/>
    <property type="match status" value="1"/>
</dbReference>
<dbReference type="PANTHER" id="PTHR30606">
    <property type="entry name" value="LIPID A BIOSYNTHESIS LAUROYL ACYLTRANSFERASE"/>
    <property type="match status" value="1"/>
</dbReference>
<reference evidence="9" key="1">
    <citation type="journal article" date="2019" name="Int. J. Syst. Evol. Microbiol.">
        <title>The Global Catalogue of Microorganisms (GCM) 10K type strain sequencing project: providing services to taxonomists for standard genome sequencing and annotation.</title>
        <authorList>
            <consortium name="The Broad Institute Genomics Platform"/>
            <consortium name="The Broad Institute Genome Sequencing Center for Infectious Disease"/>
            <person name="Wu L."/>
            <person name="Ma J."/>
        </authorList>
    </citation>
    <scope>NUCLEOTIDE SEQUENCE [LARGE SCALE GENOMIC DNA]</scope>
    <source>
        <strain evidence="9">JCM 18298</strain>
    </source>
</reference>
<keyword evidence="9" id="KW-1185">Reference proteome</keyword>
<evidence type="ECO:0000256" key="7">
    <source>
        <dbReference type="SAM" id="MobiDB-lite"/>
    </source>
</evidence>
<organism evidence="8 9">
    <name type="scientific">Nocardia callitridis</name>
    <dbReference type="NCBI Taxonomy" id="648753"/>
    <lineage>
        <taxon>Bacteria</taxon>
        <taxon>Bacillati</taxon>
        <taxon>Actinomycetota</taxon>
        <taxon>Actinomycetes</taxon>
        <taxon>Mycobacteriales</taxon>
        <taxon>Nocardiaceae</taxon>
        <taxon>Nocardia</taxon>
    </lineage>
</organism>
<evidence type="ECO:0000256" key="4">
    <source>
        <dbReference type="ARBA" id="ARBA00022679"/>
    </source>
</evidence>
<comment type="caution">
    <text evidence="8">The sequence shown here is derived from an EMBL/GenBank/DDBJ whole genome shotgun (WGS) entry which is preliminary data.</text>
</comment>
<evidence type="ECO:0000256" key="1">
    <source>
        <dbReference type="ARBA" id="ARBA00004533"/>
    </source>
</evidence>
<keyword evidence="3" id="KW-0997">Cell inner membrane</keyword>
<evidence type="ECO:0000313" key="8">
    <source>
        <dbReference type="EMBL" id="GAA5054430.1"/>
    </source>
</evidence>
<dbReference type="InterPro" id="IPR004960">
    <property type="entry name" value="LipA_acyltrans"/>
</dbReference>
<evidence type="ECO:0000256" key="2">
    <source>
        <dbReference type="ARBA" id="ARBA00022475"/>
    </source>
</evidence>
<evidence type="ECO:0000256" key="6">
    <source>
        <dbReference type="ARBA" id="ARBA00023315"/>
    </source>
</evidence>
<keyword evidence="2" id="KW-1003">Cell membrane</keyword>
<dbReference type="EMBL" id="BAABJM010000002">
    <property type="protein sequence ID" value="GAA5054430.1"/>
    <property type="molecule type" value="Genomic_DNA"/>
</dbReference>
<accession>A0ABP9K9X9</accession>
<dbReference type="PANTHER" id="PTHR30606:SF10">
    <property type="entry name" value="PHOSPHATIDYLINOSITOL MANNOSIDE ACYLTRANSFERASE"/>
    <property type="match status" value="1"/>
</dbReference>
<keyword evidence="5" id="KW-0472">Membrane</keyword>
<keyword evidence="6" id="KW-0012">Acyltransferase</keyword>
<dbReference type="Proteomes" id="UP001500603">
    <property type="component" value="Unassembled WGS sequence"/>
</dbReference>
<sequence length="444" mass="46875">MTGSDGDPAPSMAERVRSGATDLAYAAGWRLVRALPESTARRAFDWGADRVARRANRAFRQGGAPNQLRRNLAQVSGTTPAAVPDELIAASMRSYARYWREAFRLPSMNHADIGELTVAGTEHLAAGLAEGRGVVLVLPHSGNWDVAGVWLVQNHGTFATVAERLKPESLFERFVAYRESLGFEVFPLTGGEQPPFGLLATRLRENKVVCLMGERDLTGRGVPVTLCGARTWLPAGAAKLAEETGARLLPVHVWFTEADGREGWGMKVEAPVDISAGVSAAAQAVADRFSANIAAHPADWHMLQPLWEQDLSEARLARIAAARGPLTEAAGAPRSATEAAISGAAAITGSTTDPTATEDSPTERTVPRPSATDDVVTEPQGEELPMAGEPASECGSSSATEATVTEHLARERPVAGESANTDSAVERPTTARSDASGDSTEGPS</sequence>
<dbReference type="Pfam" id="PF03279">
    <property type="entry name" value="Lip_A_acyltrans"/>
    <property type="match status" value="1"/>
</dbReference>
<evidence type="ECO:0000256" key="5">
    <source>
        <dbReference type="ARBA" id="ARBA00023136"/>
    </source>
</evidence>
<dbReference type="CDD" id="cd07984">
    <property type="entry name" value="LPLAT_LABLAT-like"/>
    <property type="match status" value="1"/>
</dbReference>
<evidence type="ECO:0000313" key="9">
    <source>
        <dbReference type="Proteomes" id="UP001500603"/>
    </source>
</evidence>
<evidence type="ECO:0000256" key="3">
    <source>
        <dbReference type="ARBA" id="ARBA00022519"/>
    </source>
</evidence>
<feature type="compositionally biased region" description="Polar residues" evidence="7">
    <location>
        <begin position="430"/>
        <end position="444"/>
    </location>
</feature>
<protein>
    <recommendedName>
        <fullName evidence="10">Phosphatidylinositol mannoside acyltransferase</fullName>
    </recommendedName>
</protein>
<gene>
    <name evidence="8" type="ORF">GCM10023318_29380</name>
</gene>
<feature type="compositionally biased region" description="Polar residues" evidence="7">
    <location>
        <begin position="394"/>
        <end position="403"/>
    </location>
</feature>
<name>A0ABP9K9X9_9NOCA</name>